<sequence length="284" mass="31529">MNSTSEIERQKEAAIDALRLKAFETNSDADRQAYFDAVSKWFQDRHIRRVNAERVPFLPVQGAVKKLDWHKNSSSSVWTGELIFRTYYTIDEEENGFRVWRGQFLSDAGADEVAFAATLEAAKAAAQADYSARILSALEPSAARELALEEAAQVAEMFPECDLLNVNGNEVSPAVNDAFKRGAFAQGKAIAAAIRALSSPDHADAGKVEGDGIERAKFYHHQWPMDRLLAARRDGLVDHSGGEAWRYEYSHKDEHGKYDILYRPVKNTTIPARLPSAPASEGAE</sequence>
<name>A0AA42H1V5_9HYPH</name>
<gene>
    <name evidence="1" type="ORF">N7376_24560</name>
</gene>
<accession>A0AA42H1V5</accession>
<protein>
    <submittedName>
        <fullName evidence="1">Uncharacterized protein</fullName>
    </submittedName>
</protein>
<evidence type="ECO:0000313" key="2">
    <source>
        <dbReference type="Proteomes" id="UP001158087"/>
    </source>
</evidence>
<dbReference type="AlphaFoldDB" id="A0AA42H1V5"/>
<dbReference type="EMBL" id="JAODYY010000031">
    <property type="protein sequence ID" value="MDH0127143.1"/>
    <property type="molecule type" value="Genomic_DNA"/>
</dbReference>
<proteinExistence type="predicted"/>
<reference evidence="1" key="1">
    <citation type="submission" date="2022-09" db="EMBL/GenBank/DDBJ databases">
        <title>Intensive care unit water sources are persistently colonized with multi-drug resistant bacteria and are the site of extensive horizontal gene transfer of antibiotic resistance genes.</title>
        <authorList>
            <person name="Diorio-Toth L."/>
        </authorList>
    </citation>
    <scope>NUCLEOTIDE SEQUENCE</scope>
    <source>
        <strain evidence="1">GD04153</strain>
    </source>
</reference>
<organism evidence="1 2">
    <name type="scientific">Brucella intermedia GD04153</name>
    <dbReference type="NCBI Taxonomy" id="2975438"/>
    <lineage>
        <taxon>Bacteria</taxon>
        <taxon>Pseudomonadati</taxon>
        <taxon>Pseudomonadota</taxon>
        <taxon>Alphaproteobacteria</taxon>
        <taxon>Hyphomicrobiales</taxon>
        <taxon>Brucellaceae</taxon>
        <taxon>Brucella/Ochrobactrum group</taxon>
        <taxon>Brucella</taxon>
    </lineage>
</organism>
<comment type="caution">
    <text evidence="1">The sequence shown here is derived from an EMBL/GenBank/DDBJ whole genome shotgun (WGS) entry which is preliminary data.</text>
</comment>
<dbReference type="Proteomes" id="UP001158087">
    <property type="component" value="Unassembled WGS sequence"/>
</dbReference>
<evidence type="ECO:0000313" key="1">
    <source>
        <dbReference type="EMBL" id="MDH0127143.1"/>
    </source>
</evidence>